<dbReference type="Gene3D" id="2.60.40.1510">
    <property type="entry name" value="ntegrin, alpha v. Chain A, domain 3"/>
    <property type="match status" value="1"/>
</dbReference>
<feature type="domain" description="Fibronectin type-III" evidence="17">
    <location>
        <begin position="1297"/>
        <end position="1396"/>
    </location>
</feature>
<dbReference type="Pfam" id="PF03160">
    <property type="entry name" value="Calx-beta"/>
    <property type="match status" value="1"/>
</dbReference>
<dbReference type="Pfam" id="PF23106">
    <property type="entry name" value="EGF_Teneurin"/>
    <property type="match status" value="1"/>
</dbReference>
<keyword evidence="7" id="KW-0677">Repeat</keyword>
<evidence type="ECO:0000256" key="16">
    <source>
        <dbReference type="SAM" id="SignalP"/>
    </source>
</evidence>
<evidence type="ECO:0000256" key="10">
    <source>
        <dbReference type="ARBA" id="ARBA00023037"/>
    </source>
</evidence>
<dbReference type="InterPro" id="IPR015812">
    <property type="entry name" value="Integrin_bsu"/>
</dbReference>
<evidence type="ECO:0000256" key="4">
    <source>
        <dbReference type="ARBA" id="ARBA00022536"/>
    </source>
</evidence>
<feature type="domain" description="Fibronectin type-III" evidence="17">
    <location>
        <begin position="1657"/>
        <end position="1753"/>
    </location>
</feature>
<dbReference type="GO" id="GO:0033627">
    <property type="term" value="P:cell adhesion mediated by integrin"/>
    <property type="evidence" value="ECO:0007669"/>
    <property type="project" value="TreeGrafter"/>
</dbReference>
<evidence type="ECO:0000256" key="2">
    <source>
        <dbReference type="ARBA" id="ARBA00007449"/>
    </source>
</evidence>
<comment type="similarity">
    <text evidence="2 14">Belongs to the integrin beta chain family.</text>
</comment>
<evidence type="ECO:0000256" key="6">
    <source>
        <dbReference type="ARBA" id="ARBA00022729"/>
    </source>
</evidence>
<dbReference type="InterPro" id="IPR013783">
    <property type="entry name" value="Ig-like_fold"/>
</dbReference>
<dbReference type="Pfam" id="PF00041">
    <property type="entry name" value="fn3"/>
    <property type="match status" value="4"/>
</dbReference>
<dbReference type="PRINTS" id="PR00014">
    <property type="entry name" value="FNTYPEIII"/>
</dbReference>
<dbReference type="InterPro" id="IPR038081">
    <property type="entry name" value="CalX-like_sf"/>
</dbReference>
<dbReference type="PROSITE" id="PS00022">
    <property type="entry name" value="EGF_1"/>
    <property type="match status" value="1"/>
</dbReference>
<reference evidence="18" key="1">
    <citation type="submission" date="2025-08" db="UniProtKB">
        <authorList>
            <consortium name="Ensembl"/>
        </authorList>
    </citation>
    <scope>IDENTIFICATION</scope>
</reference>
<dbReference type="GO" id="GO:0005925">
    <property type="term" value="C:focal adhesion"/>
    <property type="evidence" value="ECO:0007669"/>
    <property type="project" value="TreeGrafter"/>
</dbReference>
<keyword evidence="4" id="KW-0245">EGF-like domain</keyword>
<dbReference type="GeneTree" id="ENSGT01150000286919"/>
<accession>A0A8D0A3L4</accession>
<dbReference type="GO" id="GO:0009986">
    <property type="term" value="C:cell surface"/>
    <property type="evidence" value="ECO:0007669"/>
    <property type="project" value="TreeGrafter"/>
</dbReference>
<evidence type="ECO:0000256" key="12">
    <source>
        <dbReference type="ARBA" id="ARBA00023157"/>
    </source>
</evidence>
<evidence type="ECO:0000313" key="19">
    <source>
        <dbReference type="Proteomes" id="UP000694568"/>
    </source>
</evidence>
<evidence type="ECO:0000256" key="11">
    <source>
        <dbReference type="ARBA" id="ARBA00023136"/>
    </source>
</evidence>
<dbReference type="SMART" id="SM00237">
    <property type="entry name" value="Calx_beta"/>
    <property type="match status" value="2"/>
</dbReference>
<keyword evidence="14" id="KW-0130">Cell adhesion</keyword>
<dbReference type="SUPFAM" id="SSF57196">
    <property type="entry name" value="EGF/Laminin"/>
    <property type="match status" value="2"/>
</dbReference>
<dbReference type="Gene3D" id="2.10.25.10">
    <property type="entry name" value="Laminin"/>
    <property type="match status" value="3"/>
</dbReference>
<dbReference type="PANTHER" id="PTHR10082:SF42">
    <property type="entry name" value="INTEGRIN BETA-4"/>
    <property type="match status" value="1"/>
</dbReference>
<dbReference type="GO" id="GO:0007160">
    <property type="term" value="P:cell-matrix adhesion"/>
    <property type="evidence" value="ECO:0007669"/>
    <property type="project" value="TreeGrafter"/>
</dbReference>
<feature type="compositionally biased region" description="Low complexity" evidence="15">
    <location>
        <begin position="1468"/>
        <end position="1478"/>
    </location>
</feature>
<keyword evidence="3" id="KW-1003">Cell membrane</keyword>
<dbReference type="SUPFAM" id="SSF49265">
    <property type="entry name" value="Fibronectin type III"/>
    <property type="match status" value="2"/>
</dbReference>
<dbReference type="GO" id="GO:0008305">
    <property type="term" value="C:integrin complex"/>
    <property type="evidence" value="ECO:0007669"/>
    <property type="project" value="TreeGrafter"/>
</dbReference>
<dbReference type="SMART" id="SM00060">
    <property type="entry name" value="FN3"/>
    <property type="match status" value="4"/>
</dbReference>
<keyword evidence="10 14" id="KW-0401">Integrin</keyword>
<dbReference type="InterPro" id="IPR036349">
    <property type="entry name" value="Integrin_bsu_tail_dom_sf"/>
</dbReference>
<feature type="domain" description="Fibronectin type-III" evidence="17">
    <location>
        <begin position="1544"/>
        <end position="1637"/>
    </location>
</feature>
<dbReference type="FunFam" id="2.10.25.10:FF:000043">
    <property type="entry name" value="Integrin beta"/>
    <property type="match status" value="1"/>
</dbReference>
<evidence type="ECO:0000256" key="9">
    <source>
        <dbReference type="ARBA" id="ARBA00022989"/>
    </source>
</evidence>
<dbReference type="FunFam" id="2.10.25.10:FF:000287">
    <property type="entry name" value="Integrin beta"/>
    <property type="match status" value="1"/>
</dbReference>
<dbReference type="InterPro" id="IPR003644">
    <property type="entry name" value="Calx_beta"/>
</dbReference>
<keyword evidence="5 14" id="KW-0812">Transmembrane</keyword>
<dbReference type="Pfam" id="PF07965">
    <property type="entry name" value="Integrin_B_tail"/>
    <property type="match status" value="1"/>
</dbReference>
<sequence length="1835" mass="203455">MGLILTLLPLWTLKPPPTENYCFASRAKTCSECLQSGKGCAYCPDEVRAQNSRSIKELDSNHLQQSQVSPQQVSMSFLPGEEKLVDVQVFAPTKGPLDLYILMDFSNSMADDLDNLKSMGKELASLVKQLSDDYTIGFGKFVDKVIEPQTDMRPIKLQQPWPNSDPPFSFKNVIKLTNDLDAFTRDLQKERISGNLDAPEGGFDAILQAAVCGDKIGWRAHSTHLLVFSTESAFHYESDGANVLSGILQRNDELCHLNADGNYTHDINQDYPSIPTLVRLLGKHNIIPIFAVTAHSYTYYEKLKDYFPIAEVGLLQEDSSNILQLMDDAFKNIRSKMSIRAEDRPKAFETQFLSTNGSVAQFGAFDFQPGAIGKFQMLLKAQRMSNEQPVCQMDPDEKQGTMRVKPTTFNAAVNVKASILCPTCDCEKVDKADRCYGNGDLVCGKCQCYGGWVSTFCNCSVSTSAKDTSQCIQPGTTEPCSGRGDCLECGTCVCYNPEQFEGPYCQWDKTQCQRYGGFLCNDRGSCSMGRCVCSEGWQGSACECSKSNQTCLDSKGGVCNGQGECVCGRCKCNDPTKMTSTCEPNFEAQLGVCEGTRSCVQCQAWKTGEKKEKDKCDECPFKITLVDELKEREKVLDSCSFRDEDDDCTYYYTVENPKDPLVKFLDVQVLEKKECPPASLLWLLPLLLFLLLLLALLLLCCWKYCACCKSLCQSCLALLPCCGRGRMVGFKEDEYLLRQSLLTSDHLDTPMVRTGPPKGTDVVRWKVTDNVHRSPNHPQALIKPNPKETIQFPISLRLNRMFSENLSRPDSRDAEQLRKEVADNLNEVYKQIPGAQKVQKTAFRQDYAIMDTVLSAPRSSYPDIVKLTEKNVQSGNVHDLKVVPGYYTVATDREAAGAIEFQEGVESVDVHVPLFVKDEDDEKKQLLVEAVDVPIGIAEIGKRLVNITIIKEHATNIFSFLQPAYTYSRQDGVANIPISREIIEDGRTQVTYRTRDLTAKDKKDYVTVEGDLSYAPGETQKIVPVRLLELGEKDGLLEDKQVKQFVMDLSNPREGAKLGRYPRTTITIADQPEPSIMMFKKGTQNFTTSDPTYVIPVVRTRNQDSPATVKWRTKKAQRFDLAGTIKFSPGETEKNIVIDPRAYNSPIQPETIQLELLDPSSNASVGDRKTTLVNITDGGPVSGKCLQKGYINQNASSPGGHLHSPENLKAKATGPRSIRLNWDPLSGNPMGYKVKYWIYGDPEKDAQVLDVKTPQAELTNLYPYCDYEMRVCGYNAIGDGYDTDMVSCQTLEDVPGEPGRLAFNVISPTVTQVSWAEPAETNGNITAYEVIYTPIDDARKPVGPAKKVKIDNPKKRMLLIENLQNAQTYQYKVRAMNSIGWGPFKDATINLASQPVRPLSIPIIPDIPIVDAEAGDEYDSYLMYSNEVLKSPTGSKTPSVSGDDYMINGKWDQNFLFPGGSATRNLSASSSPMSTLSSNYRGAGGSRRHDMIGGGVHTSEVIMRKRSENRGYTDENIRDSIVIGDVSSKFPDLDARLSPGVPDTPSRLVFSALGPTALKVSWQEPHCEKDILGYCVLYQLLSGGEMKRINVTNPAENSVIIQDLLPNHSYLFKVKGQSQEGWGPEREGVITIESAVDPKSPLSPMPGSPFTLSTPSAPGPLVFTALSPDSLQLSWEKPRKPNGDILGYVVTCEQLHGGGDVRSFQVNGDSSETSLTVPNLTENIPYKFKVQARTTQGFGPEREGIITIESQDGSALSQYSNQSTRREVFQMPTEVSTRTNVSQTMLNDPYFSDGMMMMTQHSETSGMVTRQVTKEVVQRSVMGGTTVTKKMFYES</sequence>
<dbReference type="FunFam" id="2.60.40.10:FF:000146">
    <property type="entry name" value="Integrin beta"/>
    <property type="match status" value="2"/>
</dbReference>
<dbReference type="GO" id="GO:0016477">
    <property type="term" value="P:cell migration"/>
    <property type="evidence" value="ECO:0007669"/>
    <property type="project" value="TreeGrafter"/>
</dbReference>
<dbReference type="InterPro" id="IPR000742">
    <property type="entry name" value="EGF"/>
</dbReference>
<dbReference type="InterPro" id="IPR002369">
    <property type="entry name" value="Integrin_bsu_VWA"/>
</dbReference>
<gene>
    <name evidence="18" type="primary">itgb4</name>
</gene>
<organism evidence="18 19">
    <name type="scientific">Sander lucioperca</name>
    <name type="common">Pike-perch</name>
    <name type="synonym">Perca lucioperca</name>
    <dbReference type="NCBI Taxonomy" id="283035"/>
    <lineage>
        <taxon>Eukaryota</taxon>
        <taxon>Metazoa</taxon>
        <taxon>Chordata</taxon>
        <taxon>Craniata</taxon>
        <taxon>Vertebrata</taxon>
        <taxon>Euteleostomi</taxon>
        <taxon>Actinopterygii</taxon>
        <taxon>Neopterygii</taxon>
        <taxon>Teleostei</taxon>
        <taxon>Neoteleostei</taxon>
        <taxon>Acanthomorphata</taxon>
        <taxon>Eupercaria</taxon>
        <taxon>Perciformes</taxon>
        <taxon>Percoidei</taxon>
        <taxon>Percidae</taxon>
        <taxon>Luciopercinae</taxon>
        <taxon>Sander</taxon>
    </lineage>
</organism>
<dbReference type="PRINTS" id="PR01186">
    <property type="entry name" value="INTEGRINB"/>
</dbReference>
<dbReference type="Gene3D" id="2.60.40.2030">
    <property type="match status" value="2"/>
</dbReference>
<evidence type="ECO:0000256" key="3">
    <source>
        <dbReference type="ARBA" id="ARBA00022475"/>
    </source>
</evidence>
<dbReference type="Proteomes" id="UP000694568">
    <property type="component" value="Unplaced"/>
</dbReference>
<feature type="signal peptide" evidence="16">
    <location>
        <begin position="1"/>
        <end position="20"/>
    </location>
</feature>
<feature type="region of interest" description="Disordered" evidence="15">
    <location>
        <begin position="1468"/>
        <end position="1491"/>
    </location>
</feature>
<feature type="chain" id="PRO_5033998598" description="Integrin beta" evidence="16">
    <location>
        <begin position="21"/>
        <end position="1835"/>
    </location>
</feature>
<evidence type="ECO:0000256" key="7">
    <source>
        <dbReference type="ARBA" id="ARBA00022737"/>
    </source>
</evidence>
<dbReference type="Pfam" id="PF00362">
    <property type="entry name" value="Integrin_beta"/>
    <property type="match status" value="1"/>
</dbReference>
<evidence type="ECO:0000256" key="5">
    <source>
        <dbReference type="ARBA" id="ARBA00022692"/>
    </source>
</evidence>
<dbReference type="CDD" id="cd00063">
    <property type="entry name" value="FN3"/>
    <property type="match status" value="4"/>
</dbReference>
<dbReference type="Gene3D" id="4.10.1240.30">
    <property type="match status" value="1"/>
</dbReference>
<dbReference type="PROSITE" id="PS00243">
    <property type="entry name" value="I_EGF_1"/>
    <property type="match status" value="1"/>
</dbReference>
<dbReference type="InterPro" id="IPR036465">
    <property type="entry name" value="vWFA_dom_sf"/>
</dbReference>
<dbReference type="FunFam" id="3.40.50.410:FF:000036">
    <property type="entry name" value="Integrin beta"/>
    <property type="match status" value="1"/>
</dbReference>
<dbReference type="SUPFAM" id="SSF103575">
    <property type="entry name" value="Plexin repeat"/>
    <property type="match status" value="1"/>
</dbReference>
<dbReference type="SUPFAM" id="SSF53300">
    <property type="entry name" value="vWA-like"/>
    <property type="match status" value="1"/>
</dbReference>
<keyword evidence="12" id="KW-1015">Disulfide bond</keyword>
<dbReference type="Gene3D" id="3.40.50.410">
    <property type="entry name" value="von Willebrand factor, type A domain"/>
    <property type="match status" value="1"/>
</dbReference>
<dbReference type="SMART" id="SM01242">
    <property type="entry name" value="Integrin_B_tail"/>
    <property type="match status" value="1"/>
</dbReference>
<comment type="subcellular location">
    <subcellularLocation>
        <location evidence="1 14">Cell membrane</location>
        <topology evidence="1 14">Single-pass type I membrane protein</topology>
    </subcellularLocation>
</comment>
<dbReference type="InterPro" id="IPR057243">
    <property type="entry name" value="Integrin_I-EGF_CS"/>
</dbReference>
<evidence type="ECO:0000256" key="14">
    <source>
        <dbReference type="RuleBase" id="RU000633"/>
    </source>
</evidence>
<dbReference type="SMART" id="SM00187">
    <property type="entry name" value="INB"/>
    <property type="match status" value="1"/>
</dbReference>
<evidence type="ECO:0000313" key="18">
    <source>
        <dbReference type="Ensembl" id="ENSSLUP00000050400.1"/>
    </source>
</evidence>
<keyword evidence="11" id="KW-0472">Membrane</keyword>
<dbReference type="InterPro" id="IPR012896">
    <property type="entry name" value="Integrin_bsu_tail"/>
</dbReference>
<proteinExistence type="inferred from homology"/>
<keyword evidence="13" id="KW-0325">Glycoprotein</keyword>
<evidence type="ECO:0000256" key="1">
    <source>
        <dbReference type="ARBA" id="ARBA00004251"/>
    </source>
</evidence>
<reference evidence="18" key="2">
    <citation type="submission" date="2025-09" db="UniProtKB">
        <authorList>
            <consortium name="Ensembl"/>
        </authorList>
    </citation>
    <scope>IDENTIFICATION</scope>
</reference>
<dbReference type="FunFam" id="2.60.40.2030:FF:000004">
    <property type="entry name" value="Integrin beta"/>
    <property type="match status" value="1"/>
</dbReference>
<protein>
    <recommendedName>
        <fullName evidence="14">Integrin beta</fullName>
    </recommendedName>
</protein>
<evidence type="ECO:0000256" key="13">
    <source>
        <dbReference type="ARBA" id="ARBA00023180"/>
    </source>
</evidence>
<dbReference type="SUPFAM" id="SSF141072">
    <property type="entry name" value="CalX-like"/>
    <property type="match status" value="2"/>
</dbReference>
<dbReference type="PANTHER" id="PTHR10082">
    <property type="entry name" value="INTEGRIN BETA SUBUNIT"/>
    <property type="match status" value="1"/>
</dbReference>
<keyword evidence="6 16" id="KW-0732">Signal</keyword>
<dbReference type="GO" id="GO:0007229">
    <property type="term" value="P:integrin-mediated signaling pathway"/>
    <property type="evidence" value="ECO:0007669"/>
    <property type="project" value="UniProtKB-KW"/>
</dbReference>
<keyword evidence="9" id="KW-1133">Transmembrane helix</keyword>
<evidence type="ECO:0000256" key="15">
    <source>
        <dbReference type="SAM" id="MobiDB-lite"/>
    </source>
</evidence>
<name>A0A8D0A3L4_SANLU</name>
<dbReference type="PROSITE" id="PS50853">
    <property type="entry name" value="FN3"/>
    <property type="match status" value="4"/>
</dbReference>
<dbReference type="GO" id="GO:0098609">
    <property type="term" value="P:cell-cell adhesion"/>
    <property type="evidence" value="ECO:0007669"/>
    <property type="project" value="TreeGrafter"/>
</dbReference>
<dbReference type="GO" id="GO:0005178">
    <property type="term" value="F:integrin binding"/>
    <property type="evidence" value="ECO:0007669"/>
    <property type="project" value="TreeGrafter"/>
</dbReference>
<dbReference type="PROSITE" id="PS52047">
    <property type="entry name" value="I_EGF_2"/>
    <property type="match status" value="1"/>
</dbReference>
<dbReference type="InterPro" id="IPR036116">
    <property type="entry name" value="FN3_sf"/>
</dbReference>
<keyword evidence="19" id="KW-1185">Reference proteome</keyword>
<evidence type="ECO:0000256" key="8">
    <source>
        <dbReference type="ARBA" id="ARBA00022837"/>
    </source>
</evidence>
<dbReference type="Ensembl" id="ENSSLUT00000051892.1">
    <property type="protein sequence ID" value="ENSSLUP00000050400.1"/>
    <property type="gene ID" value="ENSSLUG00000021615.1"/>
</dbReference>
<dbReference type="Gene3D" id="2.60.40.10">
    <property type="entry name" value="Immunoglobulins"/>
    <property type="match status" value="4"/>
</dbReference>
<feature type="domain" description="Fibronectin type-III" evidence="17">
    <location>
        <begin position="1204"/>
        <end position="1293"/>
    </location>
</feature>
<evidence type="ECO:0000259" key="17">
    <source>
        <dbReference type="PROSITE" id="PS50853"/>
    </source>
</evidence>
<dbReference type="SUPFAM" id="SSF69687">
    <property type="entry name" value="Integrin beta tail domain"/>
    <property type="match status" value="1"/>
</dbReference>
<dbReference type="InterPro" id="IPR003961">
    <property type="entry name" value="FN3_dom"/>
</dbReference>
<keyword evidence="8" id="KW-0106">Calcium</keyword>